<dbReference type="PANTHER" id="PTHR24321:SF8">
    <property type="entry name" value="ESTRADIOL 17-BETA-DEHYDROGENASE 8-RELATED"/>
    <property type="match status" value="1"/>
</dbReference>
<dbReference type="InterPro" id="IPR002347">
    <property type="entry name" value="SDR_fam"/>
</dbReference>
<evidence type="ECO:0000256" key="2">
    <source>
        <dbReference type="ARBA" id="ARBA00023002"/>
    </source>
</evidence>
<evidence type="ECO:0000313" key="4">
    <source>
        <dbReference type="Proteomes" id="UP000584824"/>
    </source>
</evidence>
<dbReference type="AlphaFoldDB" id="A0A7W6K1Y8"/>
<keyword evidence="2" id="KW-0560">Oxidoreductase</keyword>
<comment type="similarity">
    <text evidence="1">Belongs to the short-chain dehydrogenases/reductases (SDR) family.</text>
</comment>
<name>A0A7W6K1Y8_9HYPH</name>
<organism evidence="3 4">
    <name type="scientific">Allorhizobium borbori</name>
    <dbReference type="NCBI Taxonomy" id="485907"/>
    <lineage>
        <taxon>Bacteria</taxon>
        <taxon>Pseudomonadati</taxon>
        <taxon>Pseudomonadota</taxon>
        <taxon>Alphaproteobacteria</taxon>
        <taxon>Hyphomicrobiales</taxon>
        <taxon>Rhizobiaceae</taxon>
        <taxon>Rhizobium/Agrobacterium group</taxon>
        <taxon>Allorhizobium</taxon>
    </lineage>
</organism>
<dbReference type="EMBL" id="JACIDU010000008">
    <property type="protein sequence ID" value="MBB4103710.1"/>
    <property type="molecule type" value="Genomic_DNA"/>
</dbReference>
<dbReference type="InterPro" id="IPR020904">
    <property type="entry name" value="Sc_DH/Rdtase_CS"/>
</dbReference>
<keyword evidence="4" id="KW-1185">Reference proteome</keyword>
<dbReference type="FunFam" id="3.40.50.720:FF:000084">
    <property type="entry name" value="Short-chain dehydrogenase reductase"/>
    <property type="match status" value="1"/>
</dbReference>
<sequence length="258" mass="27802">MSDAARPIAIYPDLAGKVVFISGGATGIGEELTEAYARQGAVTCFVDIAEKEGEALEARLNAEGLKARFAYCDITKTADLQAAIRQFAAEEGPIRVLLNNAANDKRHDLEGLTEEFFDQTIAVNLRHQMFAAQAVVPMMKVAGGGSIVNFGSVSWMIKNPNLAAYAACKAAVHGMTRCLARDHGADGIRVNTLVPGWVMTDKQLKLWVDDAARETIKMNQCLPGQLLPRHIAQMALFLGSEASAMCTAQNYIVDGGWT</sequence>
<accession>A0A7W6K1Y8</accession>
<dbReference type="PANTHER" id="PTHR24321">
    <property type="entry name" value="DEHYDROGENASES, SHORT CHAIN"/>
    <property type="match status" value="1"/>
</dbReference>
<evidence type="ECO:0000256" key="1">
    <source>
        <dbReference type="ARBA" id="ARBA00006484"/>
    </source>
</evidence>
<dbReference type="PRINTS" id="PR00081">
    <property type="entry name" value="GDHRDH"/>
</dbReference>
<reference evidence="3 4" key="1">
    <citation type="submission" date="2020-08" db="EMBL/GenBank/DDBJ databases">
        <title>Genomic Encyclopedia of Type Strains, Phase IV (KMG-IV): sequencing the most valuable type-strain genomes for metagenomic binning, comparative biology and taxonomic classification.</title>
        <authorList>
            <person name="Goeker M."/>
        </authorList>
    </citation>
    <scope>NUCLEOTIDE SEQUENCE [LARGE SCALE GENOMIC DNA]</scope>
    <source>
        <strain evidence="3 4">DSM 26385</strain>
    </source>
</reference>
<dbReference type="SUPFAM" id="SSF51735">
    <property type="entry name" value="NAD(P)-binding Rossmann-fold domains"/>
    <property type="match status" value="1"/>
</dbReference>
<comment type="caution">
    <text evidence="3">The sequence shown here is derived from an EMBL/GenBank/DDBJ whole genome shotgun (WGS) entry which is preliminary data.</text>
</comment>
<dbReference type="GO" id="GO:0016491">
    <property type="term" value="F:oxidoreductase activity"/>
    <property type="evidence" value="ECO:0007669"/>
    <property type="project" value="UniProtKB-KW"/>
</dbReference>
<dbReference type="RefSeq" id="WP_183792508.1">
    <property type="nucleotide sequence ID" value="NZ_JACIDU010000008.1"/>
</dbReference>
<gene>
    <name evidence="3" type="ORF">GGQ66_002278</name>
</gene>
<dbReference type="PRINTS" id="PR00080">
    <property type="entry name" value="SDRFAMILY"/>
</dbReference>
<proteinExistence type="inferred from homology"/>
<dbReference type="Proteomes" id="UP000584824">
    <property type="component" value="Unassembled WGS sequence"/>
</dbReference>
<dbReference type="Gene3D" id="3.40.50.720">
    <property type="entry name" value="NAD(P)-binding Rossmann-like Domain"/>
    <property type="match status" value="1"/>
</dbReference>
<dbReference type="Pfam" id="PF13561">
    <property type="entry name" value="adh_short_C2"/>
    <property type="match status" value="1"/>
</dbReference>
<protein>
    <submittedName>
        <fullName evidence="3">NAD(P)-dependent dehydrogenase (Short-subunit alcohol dehydrogenase family)</fullName>
    </submittedName>
</protein>
<dbReference type="InterPro" id="IPR036291">
    <property type="entry name" value="NAD(P)-bd_dom_sf"/>
</dbReference>
<dbReference type="PROSITE" id="PS00061">
    <property type="entry name" value="ADH_SHORT"/>
    <property type="match status" value="1"/>
</dbReference>
<evidence type="ECO:0000313" key="3">
    <source>
        <dbReference type="EMBL" id="MBB4103710.1"/>
    </source>
</evidence>